<evidence type="ECO:0000313" key="3">
    <source>
        <dbReference type="Proteomes" id="UP000789901"/>
    </source>
</evidence>
<sequence length="269" mass="30708">MEQRKANETLKEIVQDLLSYDENCYKDVLDRYFDQDAKLSHPLLNVEGTPNIRKVFRVWTSLNCRQPDFDPNSIVFDVNGPTAVIQVTQHLSPRIFPFIDIKVPSLTILTFKKHDDGLLYIEKQEDNWTLEGLIKSVPLINWWYDRVVRVVVGNLMAHAGSFLATANRATSQLRDNSQSAIAQGQNTAKEYLGPIKDRAQSYLTPAQDFLHDGIDQAKSAIWNAQKGVKDQFSKVAEPKLMPIPNLNLISNRDTEETQINDHSCTPWNR</sequence>
<reference evidence="2 3" key="1">
    <citation type="submission" date="2021-06" db="EMBL/GenBank/DDBJ databases">
        <authorList>
            <person name="Kallberg Y."/>
            <person name="Tangrot J."/>
            <person name="Rosling A."/>
        </authorList>
    </citation>
    <scope>NUCLEOTIDE SEQUENCE [LARGE SCALE GENOMIC DNA]</scope>
    <source>
        <strain evidence="2 3">120-4 pot B 10/14</strain>
    </source>
</reference>
<dbReference type="Pfam" id="PF24840">
    <property type="entry name" value="NTF2_SigF"/>
    <property type="match status" value="1"/>
</dbReference>
<comment type="caution">
    <text evidence="2">The sequence shown here is derived from an EMBL/GenBank/DDBJ whole genome shotgun (WGS) entry which is preliminary data.</text>
</comment>
<organism evidence="2 3">
    <name type="scientific">Gigaspora margarita</name>
    <dbReference type="NCBI Taxonomy" id="4874"/>
    <lineage>
        <taxon>Eukaryota</taxon>
        <taxon>Fungi</taxon>
        <taxon>Fungi incertae sedis</taxon>
        <taxon>Mucoromycota</taxon>
        <taxon>Glomeromycotina</taxon>
        <taxon>Glomeromycetes</taxon>
        <taxon>Diversisporales</taxon>
        <taxon>Gigasporaceae</taxon>
        <taxon>Gigaspora</taxon>
    </lineage>
</organism>
<evidence type="ECO:0000259" key="1">
    <source>
        <dbReference type="Pfam" id="PF24840"/>
    </source>
</evidence>
<gene>
    <name evidence="2" type="ORF">GMARGA_LOCUS5721</name>
</gene>
<dbReference type="InterPro" id="IPR057514">
    <property type="entry name" value="NTF2_SigF"/>
</dbReference>
<proteinExistence type="predicted"/>
<keyword evidence="3" id="KW-1185">Reference proteome</keyword>
<dbReference type="PANTHER" id="PTHR35393:SF1">
    <property type="entry name" value="SNOAL-LIKE DOMAIN-CONTAINING PROTEIN"/>
    <property type="match status" value="1"/>
</dbReference>
<dbReference type="Proteomes" id="UP000789901">
    <property type="component" value="Unassembled WGS sequence"/>
</dbReference>
<evidence type="ECO:0000313" key="2">
    <source>
        <dbReference type="EMBL" id="CAG8576040.1"/>
    </source>
</evidence>
<accession>A0ABN7UEE6</accession>
<dbReference type="EMBL" id="CAJVQB010002467">
    <property type="protein sequence ID" value="CAG8576040.1"/>
    <property type="molecule type" value="Genomic_DNA"/>
</dbReference>
<feature type="domain" description="SigF-like NTF2-like" evidence="1">
    <location>
        <begin position="8"/>
        <end position="164"/>
    </location>
</feature>
<dbReference type="PANTHER" id="PTHR35393">
    <property type="entry name" value="CHROMOSOME 1, WHOLE GENOME SHOTGUN SEQUENCE"/>
    <property type="match status" value="1"/>
</dbReference>
<protein>
    <submittedName>
        <fullName evidence="2">1190_t:CDS:1</fullName>
    </submittedName>
</protein>
<name>A0ABN7UEE6_GIGMA</name>